<gene>
    <name evidence="2" type="ORF">ACIBP5_31990</name>
</gene>
<name>A0ABW8ACX7_9ACTN</name>
<sequence length="276" mass="29183">MEANKTLKVPGATLYYQVRGSGPVLLMIPGGPTDAAIFADLVPHLTDRFTVVAYDPRGNSRSVLDGPAQDVDADVHGDDAHRLLAELGDEPAYVFGSSGGAVIGLNLAARYPGRVRVLVAHEPPCGRVLPDAEEYVAGTEEVYQAYRDQGVEAGMKRFEELVGLSGEEQEPPRTPPSPEMMEGWGRIGGNLDFFLAHVLRPVSGYLPDVAALRSGSARIVIGVGDASTDRQYAYRSAVALAEQLGTPPTVFPGDHGGFVGRSADFAVALKRALGGA</sequence>
<dbReference type="PANTHER" id="PTHR43433">
    <property type="entry name" value="HYDROLASE, ALPHA/BETA FOLD FAMILY PROTEIN"/>
    <property type="match status" value="1"/>
</dbReference>
<dbReference type="Proteomes" id="UP001612928">
    <property type="component" value="Unassembled WGS sequence"/>
</dbReference>
<dbReference type="Pfam" id="PF00561">
    <property type="entry name" value="Abhydrolase_1"/>
    <property type="match status" value="1"/>
</dbReference>
<dbReference type="RefSeq" id="WP_397024878.1">
    <property type="nucleotide sequence ID" value="NZ_JBITMB010000009.1"/>
</dbReference>
<comment type="caution">
    <text evidence="2">The sequence shown here is derived from an EMBL/GenBank/DDBJ whole genome shotgun (WGS) entry which is preliminary data.</text>
</comment>
<protein>
    <submittedName>
        <fullName evidence="2">Alpha/beta fold hydrolase</fullName>
    </submittedName>
</protein>
<dbReference type="InterPro" id="IPR029058">
    <property type="entry name" value="AB_hydrolase_fold"/>
</dbReference>
<proteinExistence type="predicted"/>
<keyword evidence="2" id="KW-0378">Hydrolase</keyword>
<evidence type="ECO:0000313" key="2">
    <source>
        <dbReference type="EMBL" id="MFI7444616.1"/>
    </source>
</evidence>
<dbReference type="PANTHER" id="PTHR43433:SF5">
    <property type="entry name" value="AB HYDROLASE-1 DOMAIN-CONTAINING PROTEIN"/>
    <property type="match status" value="1"/>
</dbReference>
<dbReference type="InterPro" id="IPR000073">
    <property type="entry name" value="AB_hydrolase_1"/>
</dbReference>
<reference evidence="2 3" key="1">
    <citation type="submission" date="2024-10" db="EMBL/GenBank/DDBJ databases">
        <title>The Natural Products Discovery Center: Release of the First 8490 Sequenced Strains for Exploring Actinobacteria Biosynthetic Diversity.</title>
        <authorList>
            <person name="Kalkreuter E."/>
            <person name="Kautsar S.A."/>
            <person name="Yang D."/>
            <person name="Bader C.D."/>
            <person name="Teijaro C.N."/>
            <person name="Fluegel L."/>
            <person name="Davis C.M."/>
            <person name="Simpson J.R."/>
            <person name="Lauterbach L."/>
            <person name="Steele A.D."/>
            <person name="Gui C."/>
            <person name="Meng S."/>
            <person name="Li G."/>
            <person name="Viehrig K."/>
            <person name="Ye F."/>
            <person name="Su P."/>
            <person name="Kiefer A.F."/>
            <person name="Nichols A."/>
            <person name="Cepeda A.J."/>
            <person name="Yan W."/>
            <person name="Fan B."/>
            <person name="Jiang Y."/>
            <person name="Adhikari A."/>
            <person name="Zheng C.-J."/>
            <person name="Schuster L."/>
            <person name="Cowan T.M."/>
            <person name="Smanski M.J."/>
            <person name="Chevrette M.G."/>
            <person name="De Carvalho L.P.S."/>
            <person name="Shen B."/>
        </authorList>
    </citation>
    <scope>NUCLEOTIDE SEQUENCE [LARGE SCALE GENOMIC DNA]</scope>
    <source>
        <strain evidence="2 3">NPDC049503</strain>
    </source>
</reference>
<evidence type="ECO:0000259" key="1">
    <source>
        <dbReference type="Pfam" id="PF00561"/>
    </source>
</evidence>
<accession>A0ABW8ACX7</accession>
<dbReference type="SUPFAM" id="SSF53474">
    <property type="entry name" value="alpha/beta-Hydrolases"/>
    <property type="match status" value="1"/>
</dbReference>
<organism evidence="2 3">
    <name type="scientific">Nonomuraea indica</name>
    <dbReference type="NCBI Taxonomy" id="1581193"/>
    <lineage>
        <taxon>Bacteria</taxon>
        <taxon>Bacillati</taxon>
        <taxon>Actinomycetota</taxon>
        <taxon>Actinomycetes</taxon>
        <taxon>Streptosporangiales</taxon>
        <taxon>Streptosporangiaceae</taxon>
        <taxon>Nonomuraea</taxon>
    </lineage>
</organism>
<dbReference type="Gene3D" id="3.40.50.1820">
    <property type="entry name" value="alpha/beta hydrolase"/>
    <property type="match status" value="1"/>
</dbReference>
<dbReference type="InterPro" id="IPR050471">
    <property type="entry name" value="AB_hydrolase"/>
</dbReference>
<dbReference type="GO" id="GO:0016787">
    <property type="term" value="F:hydrolase activity"/>
    <property type="evidence" value="ECO:0007669"/>
    <property type="project" value="UniProtKB-KW"/>
</dbReference>
<keyword evidence="3" id="KW-1185">Reference proteome</keyword>
<evidence type="ECO:0000313" key="3">
    <source>
        <dbReference type="Proteomes" id="UP001612928"/>
    </source>
</evidence>
<dbReference type="EMBL" id="JBITMB010000009">
    <property type="protein sequence ID" value="MFI7444616.1"/>
    <property type="molecule type" value="Genomic_DNA"/>
</dbReference>
<feature type="domain" description="AB hydrolase-1" evidence="1">
    <location>
        <begin position="23"/>
        <end position="157"/>
    </location>
</feature>